<name>A0ACA9PU33_9GLOM</name>
<proteinExistence type="predicted"/>
<dbReference type="Proteomes" id="UP000789525">
    <property type="component" value="Unassembled WGS sequence"/>
</dbReference>
<evidence type="ECO:0000313" key="1">
    <source>
        <dbReference type="EMBL" id="CAG8722127.1"/>
    </source>
</evidence>
<comment type="caution">
    <text evidence="1">The sequence shown here is derived from an EMBL/GenBank/DDBJ whole genome shotgun (WGS) entry which is preliminary data.</text>
</comment>
<dbReference type="EMBL" id="CAJVPT010039178">
    <property type="protein sequence ID" value="CAG8722127.1"/>
    <property type="molecule type" value="Genomic_DNA"/>
</dbReference>
<keyword evidence="2" id="KW-1185">Reference proteome</keyword>
<sequence>DTFKFMFSLYNFIQLAKDAHGNLEQALHCLGEVKIYVEKMKLKRLTMNHKRKTDNHTDNWTSNKRRKLDEPADSEVVCDAANLEALDRAGYTIPEEIEGFESLIPLNAKMLKAISADGKEVIVKLTSEHEIEVLRHLHRNRPTKQTRIIPLLDVIDRRLMFLEGVVYLQDSSVAHLDLKPDNIVVQQNHESKEVNLNIIDFNISVFADANPTISASNGTDGWHAPEVKRGRPYNPLLADRWSCGRVLQYFADNMKPGQMRETMRLFSRQLMNETPSLRPKTESWGYKEQQEAQGTWNAIADALPPSMKGSHTFCILEHKLLGLITQTRTGYGHYGKYYHDFNIPEPYACPCGEPIQTHSHVLSLPSPSTSRLASTIGGL</sequence>
<organism evidence="1 2">
    <name type="scientific">Acaulospora colombiana</name>
    <dbReference type="NCBI Taxonomy" id="27376"/>
    <lineage>
        <taxon>Eukaryota</taxon>
        <taxon>Fungi</taxon>
        <taxon>Fungi incertae sedis</taxon>
        <taxon>Mucoromycota</taxon>
        <taxon>Glomeromycotina</taxon>
        <taxon>Glomeromycetes</taxon>
        <taxon>Diversisporales</taxon>
        <taxon>Acaulosporaceae</taxon>
        <taxon>Acaulospora</taxon>
    </lineage>
</organism>
<accession>A0ACA9PU33</accession>
<evidence type="ECO:0000313" key="2">
    <source>
        <dbReference type="Proteomes" id="UP000789525"/>
    </source>
</evidence>
<gene>
    <name evidence="1" type="ORF">ACOLOM_LOCUS11186</name>
</gene>
<feature type="non-terminal residue" evidence="1">
    <location>
        <position position="1"/>
    </location>
</feature>
<reference evidence="1" key="1">
    <citation type="submission" date="2021-06" db="EMBL/GenBank/DDBJ databases">
        <authorList>
            <person name="Kallberg Y."/>
            <person name="Tangrot J."/>
            <person name="Rosling A."/>
        </authorList>
    </citation>
    <scope>NUCLEOTIDE SEQUENCE</scope>
    <source>
        <strain evidence="1">CL356</strain>
    </source>
</reference>
<protein>
    <submittedName>
        <fullName evidence="1">729_t:CDS:1</fullName>
    </submittedName>
</protein>